<dbReference type="Proteomes" id="UP000002376">
    <property type="component" value="Chromosome"/>
</dbReference>
<proteinExistence type="predicted"/>
<evidence type="ECO:0000313" key="2">
    <source>
        <dbReference type="EMBL" id="ADG91156.1"/>
    </source>
</evidence>
<keyword evidence="1" id="KW-0812">Transmembrane</keyword>
<organism evidence="2 3">
    <name type="scientific">Thermosphaera aggregans (strain DSM 11486 / M11TL)</name>
    <dbReference type="NCBI Taxonomy" id="633148"/>
    <lineage>
        <taxon>Archaea</taxon>
        <taxon>Thermoproteota</taxon>
        <taxon>Thermoprotei</taxon>
        <taxon>Desulfurococcales</taxon>
        <taxon>Desulfurococcaceae</taxon>
        <taxon>Thermosphaera</taxon>
    </lineage>
</organism>
<gene>
    <name evidence="2" type="ordered locus">Tagg_0884</name>
</gene>
<accession>D5U206</accession>
<reference key="3">
    <citation type="submission" date="2010-02" db="EMBL/GenBank/DDBJ databases">
        <title>Complete genome sequence of Thermosphaera aggregans type strain (M11TL).</title>
        <authorList>
            <consortium name="US DOE Joint Genome Institute (JGI-PGF)"/>
            <person name="Spring S."/>
            <person name="Lapidus A."/>
            <person name="Munk C."/>
            <person name="Schroeder M."/>
            <person name="Glavina Del Rio T."/>
            <person name="Tice H."/>
            <person name="Copeland A."/>
            <person name="Cheng J.-F."/>
            <person name="Lucas S."/>
            <person name="Chen F."/>
            <person name="Nolan M."/>
            <person name="Bruce D."/>
            <person name="Goodwin L."/>
            <person name="Pitluck S."/>
            <person name="Ivanova N."/>
            <person name="Mavromatis K."/>
            <person name="Ovchinnikova G."/>
            <person name="Pati A."/>
            <person name="Chen A."/>
            <person name="Palaniappan K."/>
            <person name="Land M."/>
            <person name="Hauser L."/>
            <person name="Chang Y.-J."/>
            <person name="Jeffries C.C."/>
            <person name="Brettin T."/>
            <person name="Detter J.C."/>
            <person name="Tapia R."/>
            <person name="Han C."/>
            <person name="Chain P."/>
            <person name="Heimerl T."/>
            <person name="Weik F."/>
            <person name="Goker M."/>
            <person name="Rachel R."/>
            <person name="Bristow J."/>
            <person name="Eisen J.A."/>
            <person name="Markowitz V."/>
            <person name="Hugenholtz P."/>
            <person name="Kyrpides N.C."/>
            <person name="Klenk H.-P."/>
        </authorList>
    </citation>
    <scope>NUCLEOTIDE SEQUENCE</scope>
    <source>
        <strain>DSM 11486</strain>
    </source>
</reference>
<dbReference type="AlphaFoldDB" id="D5U206"/>
<reference evidence="2 3" key="1">
    <citation type="journal article" date="2010" name="Stand. Genomic Sci.">
        <title>Complete genome sequence of Thermosphaera aggregans type strain (M11TL).</title>
        <authorList>
            <person name="Spring S."/>
            <person name="Rachel R."/>
            <person name="Lapidus A."/>
            <person name="Davenport K."/>
            <person name="Tice H."/>
            <person name="Copeland A."/>
            <person name="Cheng J.F."/>
            <person name="Lucas S."/>
            <person name="Chen F."/>
            <person name="Nolan M."/>
            <person name="Bruce D."/>
            <person name="Goodwin L."/>
            <person name="Pitluck S."/>
            <person name="Ivanova N."/>
            <person name="Mavromatis K."/>
            <person name="Ovchinnikova G."/>
            <person name="Pati A."/>
            <person name="Chen A."/>
            <person name="Palaniappan K."/>
            <person name="Land M."/>
            <person name="Hauser L."/>
            <person name="Chang Y.J."/>
            <person name="Jeffries C.C."/>
            <person name="Brettin T."/>
            <person name="Detter J.C."/>
            <person name="Tapia R."/>
            <person name="Han C."/>
            <person name="Heimerl T."/>
            <person name="Weikl F."/>
            <person name="Brambilla E."/>
            <person name="Goker M."/>
            <person name="Bristow J."/>
            <person name="Eisen J.A."/>
            <person name="Markowitz V."/>
            <person name="Hugenholtz P."/>
            <person name="Kyrpides N.C."/>
            <person name="Klenk H.P."/>
        </authorList>
    </citation>
    <scope>NUCLEOTIDE SEQUENCE [LARGE SCALE GENOMIC DNA]</scope>
    <source>
        <strain evidence="3">DSM 11486 / M11TL</strain>
    </source>
</reference>
<dbReference type="EMBL" id="CP001939">
    <property type="protein sequence ID" value="ADG91156.1"/>
    <property type="molecule type" value="Genomic_DNA"/>
</dbReference>
<dbReference type="HOGENOM" id="CLU_2393045_0_0_2"/>
<dbReference type="KEGG" id="tag:Tagg_0884"/>
<evidence type="ECO:0000313" key="3">
    <source>
        <dbReference type="Proteomes" id="UP000002376"/>
    </source>
</evidence>
<keyword evidence="1" id="KW-1133">Transmembrane helix</keyword>
<keyword evidence="1" id="KW-0472">Membrane</keyword>
<keyword evidence="3" id="KW-1185">Reference proteome</keyword>
<evidence type="ECO:0000256" key="1">
    <source>
        <dbReference type="SAM" id="Phobius"/>
    </source>
</evidence>
<sequence length="93" mass="10375">MTTVAFAIILFVSDSLMSYGNFDGELVLGKEAHWVYLTLKRENRKRALILLEECLYALMYEVLVGVILCLVAEIRVLRVSLSATIPLSAVRAA</sequence>
<reference evidence="3" key="2">
    <citation type="journal article" date="2010" name="Stand. Genomic Sci.">
        <title>Complete genome sequence of Thermosphaera aggregans type strain (M11TLT).</title>
        <authorList>
            <person name="Spring S."/>
            <person name="Rachel R."/>
            <person name="Lapidus A."/>
            <person name="Davenport K."/>
            <person name="Tice H."/>
            <person name="Copeland A."/>
            <person name="Cheng J.-F."/>
            <person name="Lucas S."/>
            <person name="Chen F."/>
            <person name="Nolan M."/>
            <person name="Bruce D."/>
            <person name="Goodwin L."/>
            <person name="Pitluck S."/>
            <person name="Ivanova N."/>
            <person name="Mavromatis K."/>
            <person name="Ovchinnikova G."/>
            <person name="Pati A."/>
            <person name="Chen A."/>
            <person name="Palaniappan K."/>
            <person name="Land M."/>
            <person name="Hauser L."/>
            <person name="Chang Y.-J."/>
            <person name="Jeffries C.C."/>
            <person name="Brettin T."/>
            <person name="Detter J.C."/>
            <person name="Tapia R."/>
            <person name="Han C."/>
            <person name="Heimerl T."/>
            <person name="Weikl F."/>
            <person name="Brambilla E."/>
            <person name="Goker M."/>
            <person name="Bristow J."/>
            <person name="Eisen J.A."/>
            <person name="Markowitz V."/>
            <person name="Hugenholtz P."/>
            <person name="Kyrpides N.C."/>
            <person name="Klenk H.-P."/>
        </authorList>
    </citation>
    <scope>NUCLEOTIDE SEQUENCE [LARGE SCALE GENOMIC DNA]</scope>
    <source>
        <strain evidence="3">DSM 11486 / M11TL</strain>
    </source>
</reference>
<name>D5U206_THEAM</name>
<feature type="transmembrane region" description="Helical" evidence="1">
    <location>
        <begin position="55"/>
        <end position="72"/>
    </location>
</feature>
<protein>
    <submittedName>
        <fullName evidence="2">Uncharacterized protein</fullName>
    </submittedName>
</protein>